<feature type="domain" description="PIN" evidence="1">
    <location>
        <begin position="4"/>
        <end position="120"/>
    </location>
</feature>
<dbReference type="EMBL" id="CAEZWP010000068">
    <property type="protein sequence ID" value="CAB4665317.1"/>
    <property type="molecule type" value="Genomic_DNA"/>
</dbReference>
<dbReference type="InterPro" id="IPR029060">
    <property type="entry name" value="PIN-like_dom_sf"/>
</dbReference>
<sequence length="128" mass="13733">MGAIILDSSVVIAFLNYSDKHHFAANSAIEASNSSFKISILTISEVLVKASGESEKRKSELLADLSKEFSPFFPFDLEVAVLAASVRAKSPLRLPDAIISATATINEAELWSCDARLAKAHKGARLIA</sequence>
<dbReference type="AlphaFoldDB" id="A0A6J6LU05"/>
<dbReference type="Pfam" id="PF01850">
    <property type="entry name" value="PIN"/>
    <property type="match status" value="1"/>
</dbReference>
<gene>
    <name evidence="2" type="ORF">UFOPK2265_01059</name>
</gene>
<protein>
    <submittedName>
        <fullName evidence="2">Unannotated protein</fullName>
    </submittedName>
</protein>
<dbReference type="Gene3D" id="3.40.50.1010">
    <property type="entry name" value="5'-nuclease"/>
    <property type="match status" value="1"/>
</dbReference>
<dbReference type="SUPFAM" id="SSF88723">
    <property type="entry name" value="PIN domain-like"/>
    <property type="match status" value="1"/>
</dbReference>
<proteinExistence type="predicted"/>
<accession>A0A6J6LU05</accession>
<reference evidence="2" key="1">
    <citation type="submission" date="2020-05" db="EMBL/GenBank/DDBJ databases">
        <authorList>
            <person name="Chiriac C."/>
            <person name="Salcher M."/>
            <person name="Ghai R."/>
            <person name="Kavagutti S V."/>
        </authorList>
    </citation>
    <scope>NUCLEOTIDE SEQUENCE</scope>
</reference>
<evidence type="ECO:0000259" key="1">
    <source>
        <dbReference type="Pfam" id="PF01850"/>
    </source>
</evidence>
<name>A0A6J6LU05_9ZZZZ</name>
<dbReference type="InterPro" id="IPR002716">
    <property type="entry name" value="PIN_dom"/>
</dbReference>
<organism evidence="2">
    <name type="scientific">freshwater metagenome</name>
    <dbReference type="NCBI Taxonomy" id="449393"/>
    <lineage>
        <taxon>unclassified sequences</taxon>
        <taxon>metagenomes</taxon>
        <taxon>ecological metagenomes</taxon>
    </lineage>
</organism>
<evidence type="ECO:0000313" key="2">
    <source>
        <dbReference type="EMBL" id="CAB4665317.1"/>
    </source>
</evidence>